<evidence type="ECO:0000313" key="19">
    <source>
        <dbReference type="Proteomes" id="UP000001072"/>
    </source>
</evidence>
<dbReference type="InterPro" id="IPR008427">
    <property type="entry name" value="Extracellular_membr_CFEM_dom"/>
</dbReference>
<evidence type="ECO:0000256" key="3">
    <source>
        <dbReference type="ARBA" id="ARBA00010031"/>
    </source>
</evidence>
<evidence type="ECO:0000256" key="12">
    <source>
        <dbReference type="ARBA" id="ARBA00023180"/>
    </source>
</evidence>
<keyword evidence="5" id="KW-0964">Secreted</keyword>
<keyword evidence="12" id="KW-0325">Glycoprotein</keyword>
<evidence type="ECO:0000256" key="13">
    <source>
        <dbReference type="ARBA" id="ARBA00023288"/>
    </source>
</evidence>
<keyword evidence="15" id="KW-1133">Transmembrane helix</keyword>
<reference evidence="19" key="1">
    <citation type="journal article" date="2011" name="Proc. Natl. Acad. Sci. U.S.A.">
        <title>Obligate biotrophy features unraveled by the genomic analysis of rust fungi.</title>
        <authorList>
            <person name="Duplessis S."/>
            <person name="Cuomo C.A."/>
            <person name="Lin Y.-C."/>
            <person name="Aerts A."/>
            <person name="Tisserant E."/>
            <person name="Veneault-Fourrey C."/>
            <person name="Joly D.L."/>
            <person name="Hacquard S."/>
            <person name="Amselem J."/>
            <person name="Cantarel B.L."/>
            <person name="Chiu R."/>
            <person name="Coutinho P.M."/>
            <person name="Feau N."/>
            <person name="Field M."/>
            <person name="Frey P."/>
            <person name="Gelhaye E."/>
            <person name="Goldberg J."/>
            <person name="Grabherr M.G."/>
            <person name="Kodira C.D."/>
            <person name="Kohler A."/>
            <person name="Kuees U."/>
            <person name="Lindquist E.A."/>
            <person name="Lucas S.M."/>
            <person name="Mago R."/>
            <person name="Mauceli E."/>
            <person name="Morin E."/>
            <person name="Murat C."/>
            <person name="Pangilinan J.L."/>
            <person name="Park R."/>
            <person name="Pearson M."/>
            <person name="Quesneville H."/>
            <person name="Rouhier N."/>
            <person name="Sakthikumar S."/>
            <person name="Salamov A.A."/>
            <person name="Schmutz J."/>
            <person name="Selles B."/>
            <person name="Shapiro H."/>
            <person name="Tanguay P."/>
            <person name="Tuskan G.A."/>
            <person name="Henrissat B."/>
            <person name="Van de Peer Y."/>
            <person name="Rouze P."/>
            <person name="Ellis J.G."/>
            <person name="Dodds P.N."/>
            <person name="Schein J.E."/>
            <person name="Zhong S."/>
            <person name="Hamelin R.C."/>
            <person name="Grigoriev I.V."/>
            <person name="Szabo L.J."/>
            <person name="Martin F."/>
        </authorList>
    </citation>
    <scope>NUCLEOTIDE SEQUENCE [LARGE SCALE GENOMIC DNA]</scope>
    <source>
        <strain evidence="19">98AG31 / pathotype 3-4-7</strain>
    </source>
</reference>
<evidence type="ECO:0000256" key="16">
    <source>
        <dbReference type="SAM" id="SignalP"/>
    </source>
</evidence>
<dbReference type="Pfam" id="PF05730">
    <property type="entry name" value="CFEM"/>
    <property type="match status" value="1"/>
</dbReference>
<dbReference type="SMART" id="SM00747">
    <property type="entry name" value="CFEM"/>
    <property type="match status" value="1"/>
</dbReference>
<dbReference type="EMBL" id="GL883113">
    <property type="protein sequence ID" value="EGG05503.1"/>
    <property type="molecule type" value="Genomic_DNA"/>
</dbReference>
<evidence type="ECO:0000256" key="6">
    <source>
        <dbReference type="ARBA" id="ARBA00022617"/>
    </source>
</evidence>
<evidence type="ECO:0000256" key="9">
    <source>
        <dbReference type="ARBA" id="ARBA00023004"/>
    </source>
</evidence>
<evidence type="ECO:0000313" key="18">
    <source>
        <dbReference type="EMBL" id="EGG05503.1"/>
    </source>
</evidence>
<dbReference type="OrthoDB" id="3065412at2759"/>
<evidence type="ECO:0000256" key="14">
    <source>
        <dbReference type="SAM" id="MobiDB-lite"/>
    </source>
</evidence>
<feature type="region of interest" description="Disordered" evidence="14">
    <location>
        <begin position="157"/>
        <end position="182"/>
    </location>
</feature>
<comment type="subcellular location">
    <subcellularLocation>
        <location evidence="1">Cell membrane</location>
        <topology evidence="1">Lipid-anchor</topology>
        <topology evidence="1">GPI-anchor</topology>
    </subcellularLocation>
    <subcellularLocation>
        <location evidence="2">Secreted</location>
    </subcellularLocation>
</comment>
<dbReference type="PANTHER" id="PTHR37928">
    <property type="entry name" value="CFEM DOMAIN PROTEIN (AFU_ORTHOLOGUE AFUA_6G14090)"/>
    <property type="match status" value="1"/>
</dbReference>
<evidence type="ECO:0000256" key="8">
    <source>
        <dbReference type="ARBA" id="ARBA00022729"/>
    </source>
</evidence>
<dbReference type="KEGG" id="mlr:MELLADRAFT_107523"/>
<proteinExistence type="inferred from homology"/>
<keyword evidence="4" id="KW-1003">Cell membrane</keyword>
<keyword evidence="9" id="KW-0408">Iron</keyword>
<evidence type="ECO:0000259" key="17">
    <source>
        <dbReference type="PROSITE" id="PS52012"/>
    </source>
</evidence>
<dbReference type="GO" id="GO:0046872">
    <property type="term" value="F:metal ion binding"/>
    <property type="evidence" value="ECO:0007669"/>
    <property type="project" value="UniProtKB-KW"/>
</dbReference>
<feature type="chain" id="PRO_5003315369" description="CFEM domain-containing protein" evidence="16">
    <location>
        <begin position="21"/>
        <end position="215"/>
    </location>
</feature>
<dbReference type="RefSeq" id="XP_007411425.1">
    <property type="nucleotide sequence ID" value="XM_007411363.1"/>
</dbReference>
<feature type="transmembrane region" description="Helical" evidence="15">
    <location>
        <begin position="189"/>
        <end position="214"/>
    </location>
</feature>
<evidence type="ECO:0000256" key="11">
    <source>
        <dbReference type="ARBA" id="ARBA00023157"/>
    </source>
</evidence>
<gene>
    <name evidence="18" type="ORF">MELLADRAFT_107523</name>
</gene>
<dbReference type="AlphaFoldDB" id="F4RQJ5"/>
<dbReference type="HOGENOM" id="CLU_1283500_0_0_1"/>
<dbReference type="InterPro" id="IPR051735">
    <property type="entry name" value="CFEM_domain"/>
</dbReference>
<dbReference type="Proteomes" id="UP000001072">
    <property type="component" value="Unassembled WGS sequence"/>
</dbReference>
<keyword evidence="15" id="KW-0812">Transmembrane</keyword>
<accession>F4RQJ5</accession>
<keyword evidence="10 15" id="KW-0472">Membrane</keyword>
<keyword evidence="7" id="KW-0479">Metal-binding</keyword>
<organism evidence="19">
    <name type="scientific">Melampsora larici-populina (strain 98AG31 / pathotype 3-4-7)</name>
    <name type="common">Poplar leaf rust fungus</name>
    <dbReference type="NCBI Taxonomy" id="747676"/>
    <lineage>
        <taxon>Eukaryota</taxon>
        <taxon>Fungi</taxon>
        <taxon>Dikarya</taxon>
        <taxon>Basidiomycota</taxon>
        <taxon>Pucciniomycotina</taxon>
        <taxon>Pucciniomycetes</taxon>
        <taxon>Pucciniales</taxon>
        <taxon>Melampsoraceae</taxon>
        <taxon>Melampsora</taxon>
    </lineage>
</organism>
<evidence type="ECO:0000256" key="4">
    <source>
        <dbReference type="ARBA" id="ARBA00022475"/>
    </source>
</evidence>
<evidence type="ECO:0000256" key="15">
    <source>
        <dbReference type="SAM" id="Phobius"/>
    </source>
</evidence>
<comment type="similarity">
    <text evidence="3">Belongs to the RBT5 family.</text>
</comment>
<dbReference type="GeneID" id="18923199"/>
<feature type="signal peptide" evidence="16">
    <location>
        <begin position="1"/>
        <end position="20"/>
    </location>
</feature>
<evidence type="ECO:0000256" key="1">
    <source>
        <dbReference type="ARBA" id="ARBA00004609"/>
    </source>
</evidence>
<dbReference type="GO" id="GO:0005576">
    <property type="term" value="C:extracellular region"/>
    <property type="evidence" value="ECO:0007669"/>
    <property type="project" value="UniProtKB-SubCell"/>
</dbReference>
<dbReference type="eggNOG" id="ENOG502SD7M">
    <property type="taxonomic scope" value="Eukaryota"/>
</dbReference>
<dbReference type="InParanoid" id="F4RQJ5"/>
<feature type="domain" description="CFEM" evidence="17">
    <location>
        <begin position="17"/>
        <end position="136"/>
    </location>
</feature>
<dbReference type="VEuPathDB" id="FungiDB:MELLADRAFT_107523"/>
<protein>
    <recommendedName>
        <fullName evidence="17">CFEM domain-containing protein</fullName>
    </recommendedName>
</protein>
<feature type="compositionally biased region" description="Low complexity" evidence="14">
    <location>
        <begin position="157"/>
        <end position="176"/>
    </location>
</feature>
<evidence type="ECO:0000256" key="5">
    <source>
        <dbReference type="ARBA" id="ARBA00022525"/>
    </source>
</evidence>
<dbReference type="PROSITE" id="PS52012">
    <property type="entry name" value="CFEM"/>
    <property type="match status" value="1"/>
</dbReference>
<sequence>MNSIQGMLSLLLLTLPLAFTAKHIPWFQIDNLFEKRQSTLTLPDCGQNCYTLALPDIGTCAETDTACLCEDESFMDTAQQCFQTACGSEDIGIIITLGQQTCSSLDANFFQINGITDDLVLPAGDGITRTSLFSSSSTPVVTATSTAQINTPTSTAALSSATSSSTPIDSTTLSSDRPLSTNQPLPPSIFSAATSILSYNLCHFMIFALVAAYLF</sequence>
<keyword evidence="6" id="KW-0349">Heme</keyword>
<keyword evidence="8 16" id="KW-0732">Signal</keyword>
<dbReference type="GO" id="GO:0005886">
    <property type="term" value="C:plasma membrane"/>
    <property type="evidence" value="ECO:0007669"/>
    <property type="project" value="UniProtKB-SubCell"/>
</dbReference>
<keyword evidence="11" id="KW-1015">Disulfide bond</keyword>
<evidence type="ECO:0000256" key="7">
    <source>
        <dbReference type="ARBA" id="ARBA00022723"/>
    </source>
</evidence>
<dbReference type="PANTHER" id="PTHR37928:SF2">
    <property type="entry name" value="GPI ANCHORED CFEM DOMAIN PROTEIN (AFU_ORTHOLOGUE AFUA_6G10580)"/>
    <property type="match status" value="1"/>
</dbReference>
<name>F4RQJ5_MELLP</name>
<evidence type="ECO:0000256" key="2">
    <source>
        <dbReference type="ARBA" id="ARBA00004613"/>
    </source>
</evidence>
<keyword evidence="13" id="KW-0449">Lipoprotein</keyword>
<keyword evidence="19" id="KW-1185">Reference proteome</keyword>
<evidence type="ECO:0000256" key="10">
    <source>
        <dbReference type="ARBA" id="ARBA00023136"/>
    </source>
</evidence>